<evidence type="ECO:0000313" key="3">
    <source>
        <dbReference type="Proteomes" id="UP000606653"/>
    </source>
</evidence>
<dbReference type="Proteomes" id="UP000606653">
    <property type="component" value="Unassembled WGS sequence"/>
</dbReference>
<feature type="region of interest" description="Disordered" evidence="1">
    <location>
        <begin position="1"/>
        <end position="20"/>
    </location>
</feature>
<sequence length="83" mass="9290">MRAYRQFSTKKDFGKSESTKRVYTDQPGEVVSAGDRNVLWHGGGKHATILFAEKVGTPKAAACKIRIEETLLEFGQFNKQISK</sequence>
<reference evidence="3" key="1">
    <citation type="journal article" date="2019" name="Int. J. Syst. Evol. Microbiol.">
        <title>The Global Catalogue of Microorganisms (GCM) 10K type strain sequencing project: providing services to taxonomists for standard genome sequencing and annotation.</title>
        <authorList>
            <consortium name="The Broad Institute Genomics Platform"/>
            <consortium name="The Broad Institute Genome Sequencing Center for Infectious Disease"/>
            <person name="Wu L."/>
            <person name="Ma J."/>
        </authorList>
    </citation>
    <scope>NUCLEOTIDE SEQUENCE [LARGE SCALE GENOMIC DNA]</scope>
    <source>
        <strain evidence="3">CGMCC 1.6964</strain>
    </source>
</reference>
<proteinExistence type="predicted"/>
<organism evidence="2 3">
    <name type="scientific">Saccharibacillus kuerlensis</name>
    <dbReference type="NCBI Taxonomy" id="459527"/>
    <lineage>
        <taxon>Bacteria</taxon>
        <taxon>Bacillati</taxon>
        <taxon>Bacillota</taxon>
        <taxon>Bacilli</taxon>
        <taxon>Bacillales</taxon>
        <taxon>Paenibacillaceae</taxon>
        <taxon>Saccharibacillus</taxon>
    </lineage>
</organism>
<dbReference type="EMBL" id="BMLN01000002">
    <property type="protein sequence ID" value="GGN93947.1"/>
    <property type="molecule type" value="Genomic_DNA"/>
</dbReference>
<name>A0ABQ2KVT9_9BACL</name>
<accession>A0ABQ2KVT9</accession>
<comment type="caution">
    <text evidence="2">The sequence shown here is derived from an EMBL/GenBank/DDBJ whole genome shotgun (WGS) entry which is preliminary data.</text>
</comment>
<keyword evidence="3" id="KW-1185">Reference proteome</keyword>
<protein>
    <submittedName>
        <fullName evidence="2">Uncharacterized protein</fullName>
    </submittedName>
</protein>
<evidence type="ECO:0000256" key="1">
    <source>
        <dbReference type="SAM" id="MobiDB-lite"/>
    </source>
</evidence>
<evidence type="ECO:0000313" key="2">
    <source>
        <dbReference type="EMBL" id="GGN93947.1"/>
    </source>
</evidence>
<feature type="compositionally biased region" description="Basic and acidic residues" evidence="1">
    <location>
        <begin position="9"/>
        <end position="20"/>
    </location>
</feature>
<gene>
    <name evidence="2" type="ORF">GCM10010969_08210</name>
</gene>